<dbReference type="Gene3D" id="1.20.120.910">
    <property type="entry name" value="DksA, coiled-coil domain"/>
    <property type="match status" value="1"/>
</dbReference>
<evidence type="ECO:0000256" key="2">
    <source>
        <dbReference type="ARBA" id="ARBA00022771"/>
    </source>
</evidence>
<keyword evidence="3" id="KW-0862">Zinc</keyword>
<name>A0ABV5AHI9_9BACL</name>
<evidence type="ECO:0000256" key="4">
    <source>
        <dbReference type="PROSITE-ProRule" id="PRU00510"/>
    </source>
</evidence>
<dbReference type="NCBIfam" id="TIGR02890">
    <property type="entry name" value="bacill_yteA"/>
    <property type="match status" value="1"/>
</dbReference>
<reference evidence="6 7" key="1">
    <citation type="journal article" date="2024" name="Int. J. Mol. Sci.">
        <title>Exploration of Alicyclobacillus spp. Genome in Search of Antibiotic Resistance.</title>
        <authorList>
            <person name="Bucka-Kolendo J."/>
            <person name="Kiousi D.E."/>
            <person name="Dekowska A."/>
            <person name="Mikolajczuk-Szczyrba A."/>
            <person name="Karadedos D.M."/>
            <person name="Michael P."/>
            <person name="Galanis A."/>
            <person name="Sokolowska B."/>
        </authorList>
    </citation>
    <scope>NUCLEOTIDE SEQUENCE [LARGE SCALE GENOMIC DNA]</scope>
    <source>
        <strain evidence="6 7">KKP 3000</strain>
    </source>
</reference>
<dbReference type="PANTHER" id="PTHR33823">
    <property type="entry name" value="RNA POLYMERASE-BINDING TRANSCRIPTION FACTOR DKSA-RELATED"/>
    <property type="match status" value="1"/>
</dbReference>
<comment type="caution">
    <text evidence="6">The sequence shown here is derived from an EMBL/GenBank/DDBJ whole genome shotgun (WGS) entry which is preliminary data.</text>
</comment>
<dbReference type="SUPFAM" id="SSF57716">
    <property type="entry name" value="Glucocorticoid receptor-like (DNA-binding domain)"/>
    <property type="match status" value="1"/>
</dbReference>
<keyword evidence="7" id="KW-1185">Reference proteome</keyword>
<evidence type="ECO:0000313" key="7">
    <source>
        <dbReference type="Proteomes" id="UP001579974"/>
    </source>
</evidence>
<proteinExistence type="predicted"/>
<gene>
    <name evidence="6" type="ORF">KKP3000_000355</name>
</gene>
<evidence type="ECO:0000256" key="3">
    <source>
        <dbReference type="ARBA" id="ARBA00022833"/>
    </source>
</evidence>
<organism evidence="6 7">
    <name type="scientific">Alicyclobacillus fastidiosus</name>
    <dbReference type="NCBI Taxonomy" id="392011"/>
    <lineage>
        <taxon>Bacteria</taxon>
        <taxon>Bacillati</taxon>
        <taxon>Bacillota</taxon>
        <taxon>Bacilli</taxon>
        <taxon>Bacillales</taxon>
        <taxon>Alicyclobacillaceae</taxon>
        <taxon>Alicyclobacillus</taxon>
    </lineage>
</organism>
<dbReference type="EMBL" id="JBDXSU010000012">
    <property type="protein sequence ID" value="MFB5191581.1"/>
    <property type="molecule type" value="Genomic_DNA"/>
</dbReference>
<dbReference type="InterPro" id="IPR000962">
    <property type="entry name" value="Znf_DskA_TraR"/>
</dbReference>
<feature type="domain" description="Zinc finger DksA/TraR C4-type" evidence="5">
    <location>
        <begin position="85"/>
        <end position="119"/>
    </location>
</feature>
<dbReference type="InterPro" id="IPR037187">
    <property type="entry name" value="DnaK_N"/>
</dbReference>
<dbReference type="SUPFAM" id="SSF109635">
    <property type="entry name" value="DnaK suppressor protein DksA, alpha-hairpin domain"/>
    <property type="match status" value="1"/>
</dbReference>
<evidence type="ECO:0000313" key="6">
    <source>
        <dbReference type="EMBL" id="MFB5191581.1"/>
    </source>
</evidence>
<dbReference type="Pfam" id="PF01258">
    <property type="entry name" value="zf-dskA_traR"/>
    <property type="match status" value="1"/>
</dbReference>
<dbReference type="PANTHER" id="PTHR33823:SF4">
    <property type="entry name" value="GENERAL STRESS PROTEIN 16O"/>
    <property type="match status" value="1"/>
</dbReference>
<dbReference type="RefSeq" id="WP_275473095.1">
    <property type="nucleotide sequence ID" value="NZ_CP162940.1"/>
</dbReference>
<sequence>MNHEQLRAELVAEKQEITTRLRRNMESANLSEGMQNELSELSIYDNHPADIGTELFLRGQAVGDRVRDEAQLEDIEQALAAMDEGTYGQCRKCGQAIPMERLSAMPTAMYCIECQHDEEAQKKHHHRPVEEHVLYPGFGEIWHDREDQNAYDGEDTWQDVERHNERPTYDHWYEQMELDDNQGIVDDMDVVTNEQYQDQLPPSPTYRPRDF</sequence>
<dbReference type="InterPro" id="IPR014240">
    <property type="entry name" value="YteA"/>
</dbReference>
<evidence type="ECO:0000256" key="1">
    <source>
        <dbReference type="ARBA" id="ARBA00022723"/>
    </source>
</evidence>
<accession>A0ABV5AHI9</accession>
<evidence type="ECO:0000259" key="5">
    <source>
        <dbReference type="Pfam" id="PF01258"/>
    </source>
</evidence>
<dbReference type="PROSITE" id="PS51128">
    <property type="entry name" value="ZF_DKSA_2"/>
    <property type="match status" value="1"/>
</dbReference>
<keyword evidence="2" id="KW-0863">Zinc-finger</keyword>
<feature type="zinc finger region" description="dksA C4-type" evidence="4">
    <location>
        <begin position="90"/>
        <end position="114"/>
    </location>
</feature>
<protein>
    <submittedName>
        <fullName evidence="6">TraR/DksA C4-type zinc finger protein</fullName>
    </submittedName>
</protein>
<dbReference type="Proteomes" id="UP001579974">
    <property type="component" value="Unassembled WGS sequence"/>
</dbReference>
<keyword evidence="1" id="KW-0479">Metal-binding</keyword>